<gene>
    <name evidence="1" type="ORF">SAMEA3906486_05302</name>
</gene>
<dbReference type="Proteomes" id="UP000076848">
    <property type="component" value="Unassembled WGS sequence"/>
</dbReference>
<accession>A0A157SXA4</accession>
<organism evidence="1 2">
    <name type="scientific">Bordetella ansorpii</name>
    <dbReference type="NCBI Taxonomy" id="288768"/>
    <lineage>
        <taxon>Bacteria</taxon>
        <taxon>Pseudomonadati</taxon>
        <taxon>Pseudomonadota</taxon>
        <taxon>Betaproteobacteria</taxon>
        <taxon>Burkholderiales</taxon>
        <taxon>Alcaligenaceae</taxon>
        <taxon>Bordetella</taxon>
    </lineage>
</organism>
<sequence length="68" mass="7438">MKAIKVVLTRTYRNEPLATLDGGPFCSVDLTPMQLRSLAAAMEAIAVAAEKRPCTGRDWTRGSMEVQI</sequence>
<evidence type="ECO:0000313" key="1">
    <source>
        <dbReference type="EMBL" id="SAI74586.1"/>
    </source>
</evidence>
<reference evidence="1 2" key="1">
    <citation type="submission" date="2016-04" db="EMBL/GenBank/DDBJ databases">
        <authorList>
            <consortium name="Pathogen Informatics"/>
        </authorList>
    </citation>
    <scope>NUCLEOTIDE SEQUENCE [LARGE SCALE GENOMIC DNA]</scope>
    <source>
        <strain evidence="1 2">H050680373</strain>
    </source>
</reference>
<protein>
    <submittedName>
        <fullName evidence="1">Uncharacterized protein</fullName>
    </submittedName>
</protein>
<dbReference type="AlphaFoldDB" id="A0A157SXA4"/>
<keyword evidence="2" id="KW-1185">Reference proteome</keyword>
<evidence type="ECO:0000313" key="2">
    <source>
        <dbReference type="Proteomes" id="UP000076848"/>
    </source>
</evidence>
<name>A0A157SXA4_9BORD</name>
<dbReference type="RefSeq" id="WP_066134023.1">
    <property type="nucleotide sequence ID" value="NZ_FKIF01000010.1"/>
</dbReference>
<dbReference type="EMBL" id="FKIF01000010">
    <property type="protein sequence ID" value="SAI74586.1"/>
    <property type="molecule type" value="Genomic_DNA"/>
</dbReference>
<proteinExistence type="predicted"/>
<dbReference type="STRING" id="288768.SAMEA3906486_05302"/>